<proteinExistence type="inferred from homology"/>
<dbReference type="PANTHER" id="PTHR10859">
    <property type="entry name" value="GLYCOSYL TRANSFERASE"/>
    <property type="match status" value="1"/>
</dbReference>
<evidence type="ECO:0000256" key="12">
    <source>
        <dbReference type="ARBA" id="ARBA00045097"/>
    </source>
</evidence>
<evidence type="ECO:0000256" key="6">
    <source>
        <dbReference type="ARBA" id="ARBA00022679"/>
    </source>
</evidence>
<dbReference type="EMBL" id="CALNXI010000699">
    <property type="protein sequence ID" value="CAH3035453.1"/>
    <property type="molecule type" value="Genomic_DNA"/>
</dbReference>
<dbReference type="Proteomes" id="UP001159427">
    <property type="component" value="Unassembled WGS sequence"/>
</dbReference>
<evidence type="ECO:0000313" key="16">
    <source>
        <dbReference type="Proteomes" id="UP001159427"/>
    </source>
</evidence>
<evidence type="ECO:0000256" key="7">
    <source>
        <dbReference type="ARBA" id="ARBA00022692"/>
    </source>
</evidence>
<protein>
    <recommendedName>
        <fullName evidence="4">dolichyl-phosphate beta-glucosyltransferase</fullName>
        <ecNumber evidence="4">2.4.1.117</ecNumber>
    </recommendedName>
</protein>
<accession>A0ABN8MY64</accession>
<evidence type="ECO:0000256" key="11">
    <source>
        <dbReference type="ARBA" id="ARBA00023136"/>
    </source>
</evidence>
<keyword evidence="7 13" id="KW-0812">Transmembrane</keyword>
<gene>
    <name evidence="15" type="ORF">PEVE_00039515</name>
</gene>
<keyword evidence="11 13" id="KW-0472">Membrane</keyword>
<comment type="catalytic activity">
    <reaction evidence="12">
        <text>a di-trans,poly-cis-dolichyl phosphate + UDP-alpha-D-glucose = a di-trans,poly-cis-dolichyl beta-D-glucosyl phosphate + UDP</text>
        <dbReference type="Rhea" id="RHEA:15401"/>
        <dbReference type="Rhea" id="RHEA-COMP:19498"/>
        <dbReference type="Rhea" id="RHEA-COMP:19502"/>
        <dbReference type="ChEBI" id="CHEBI:57525"/>
        <dbReference type="ChEBI" id="CHEBI:57683"/>
        <dbReference type="ChEBI" id="CHEBI:58223"/>
        <dbReference type="ChEBI" id="CHEBI:58885"/>
        <dbReference type="EC" id="2.4.1.117"/>
    </reaction>
    <physiologicalReaction direction="left-to-right" evidence="12">
        <dbReference type="Rhea" id="RHEA:15402"/>
    </physiologicalReaction>
</comment>
<evidence type="ECO:0000256" key="5">
    <source>
        <dbReference type="ARBA" id="ARBA00022676"/>
    </source>
</evidence>
<evidence type="ECO:0000256" key="4">
    <source>
        <dbReference type="ARBA" id="ARBA00012583"/>
    </source>
</evidence>
<sequence length="337" mass="38835">MDVISVFHGLSLTTLFYALLLLIPVILVTILIGVRLTTWNPVPMFSRFESEKYYKDPNKNNATYPFPFMEEEGSIDLSVIVPSYNEEERLPIMLNETLEYLENEEKNKPSFTYEILVVDDGSKDATSKVALEYVKRYGVRKIRLLTFEQNRGKGGAVRMGFPLTGLKSQNLGKVFSHSKLSQTCRLFQAFQKCRKNLCGNKFVIVCGSRAHLQDEAVAKRSFLRNILMYGFHFLVWFLCVRGIRDTQCGFKLFTRPAALLTFTALHVERWAFDVELLYIAQRLKIALAEVAINWTEIDGSKMIPFWSWLQMGKDLILISLRYVVGAWRIEPVKLKSQ</sequence>
<evidence type="ECO:0000256" key="3">
    <source>
        <dbReference type="ARBA" id="ARBA00006739"/>
    </source>
</evidence>
<dbReference type="PANTHER" id="PTHR10859:SF91">
    <property type="entry name" value="DOLICHYL-PHOSPHATE BETA-GLUCOSYLTRANSFERASE"/>
    <property type="match status" value="1"/>
</dbReference>
<keyword evidence="8" id="KW-0256">Endoplasmic reticulum</keyword>
<dbReference type="InterPro" id="IPR001173">
    <property type="entry name" value="Glyco_trans_2-like"/>
</dbReference>
<evidence type="ECO:0000256" key="9">
    <source>
        <dbReference type="ARBA" id="ARBA00022968"/>
    </source>
</evidence>
<dbReference type="Pfam" id="PF00535">
    <property type="entry name" value="Glycos_transf_2"/>
    <property type="match status" value="1"/>
</dbReference>
<evidence type="ECO:0000256" key="10">
    <source>
        <dbReference type="ARBA" id="ARBA00022989"/>
    </source>
</evidence>
<comment type="caution">
    <text evidence="15">The sequence shown here is derived from an EMBL/GenBank/DDBJ whole genome shotgun (WGS) entry which is preliminary data.</text>
</comment>
<comment type="pathway">
    <text evidence="2">Protein modification; protein glycosylation.</text>
</comment>
<keyword evidence="9" id="KW-0735">Signal-anchor</keyword>
<dbReference type="SUPFAM" id="SSF53448">
    <property type="entry name" value="Nucleotide-diphospho-sugar transferases"/>
    <property type="match status" value="1"/>
</dbReference>
<dbReference type="InterPro" id="IPR035518">
    <property type="entry name" value="DPG_synthase"/>
</dbReference>
<keyword evidence="6" id="KW-0808">Transferase</keyword>
<keyword evidence="5" id="KW-0328">Glycosyltransferase</keyword>
<dbReference type="Gene3D" id="3.90.550.10">
    <property type="entry name" value="Spore Coat Polysaccharide Biosynthesis Protein SpsA, Chain A"/>
    <property type="match status" value="1"/>
</dbReference>
<evidence type="ECO:0000256" key="8">
    <source>
        <dbReference type="ARBA" id="ARBA00022824"/>
    </source>
</evidence>
<organism evidence="15 16">
    <name type="scientific">Porites evermanni</name>
    <dbReference type="NCBI Taxonomy" id="104178"/>
    <lineage>
        <taxon>Eukaryota</taxon>
        <taxon>Metazoa</taxon>
        <taxon>Cnidaria</taxon>
        <taxon>Anthozoa</taxon>
        <taxon>Hexacorallia</taxon>
        <taxon>Scleractinia</taxon>
        <taxon>Fungiina</taxon>
        <taxon>Poritidae</taxon>
        <taxon>Porites</taxon>
    </lineage>
</organism>
<evidence type="ECO:0000313" key="15">
    <source>
        <dbReference type="EMBL" id="CAH3035453.1"/>
    </source>
</evidence>
<dbReference type="InterPro" id="IPR029044">
    <property type="entry name" value="Nucleotide-diphossugar_trans"/>
</dbReference>
<evidence type="ECO:0000256" key="13">
    <source>
        <dbReference type="SAM" id="Phobius"/>
    </source>
</evidence>
<keyword evidence="16" id="KW-1185">Reference proteome</keyword>
<evidence type="ECO:0000259" key="14">
    <source>
        <dbReference type="Pfam" id="PF00535"/>
    </source>
</evidence>
<feature type="domain" description="Glycosyltransferase 2-like" evidence="14">
    <location>
        <begin position="78"/>
        <end position="161"/>
    </location>
</feature>
<feature type="transmembrane region" description="Helical" evidence="13">
    <location>
        <begin position="15"/>
        <end position="37"/>
    </location>
</feature>
<reference evidence="15 16" key="1">
    <citation type="submission" date="2022-05" db="EMBL/GenBank/DDBJ databases">
        <authorList>
            <consortium name="Genoscope - CEA"/>
            <person name="William W."/>
        </authorList>
    </citation>
    <scope>NUCLEOTIDE SEQUENCE [LARGE SCALE GENOMIC DNA]</scope>
</reference>
<keyword evidence="10 13" id="KW-1133">Transmembrane helix</keyword>
<evidence type="ECO:0000256" key="2">
    <source>
        <dbReference type="ARBA" id="ARBA00004922"/>
    </source>
</evidence>
<evidence type="ECO:0000256" key="1">
    <source>
        <dbReference type="ARBA" id="ARBA00004389"/>
    </source>
</evidence>
<dbReference type="CDD" id="cd04188">
    <property type="entry name" value="DPG_synthase"/>
    <property type="match status" value="1"/>
</dbReference>
<comment type="similarity">
    <text evidence="3">Belongs to the glycosyltransferase 2 family.</text>
</comment>
<comment type="subcellular location">
    <subcellularLocation>
        <location evidence="1">Endoplasmic reticulum membrane</location>
        <topology evidence="1">Single-pass membrane protein</topology>
    </subcellularLocation>
</comment>
<dbReference type="EC" id="2.4.1.117" evidence="4"/>
<feature type="transmembrane region" description="Helical" evidence="13">
    <location>
        <begin position="226"/>
        <end position="243"/>
    </location>
</feature>
<name>A0ABN8MY64_9CNID</name>